<feature type="chain" id="PRO_5019524364" evidence="1">
    <location>
        <begin position="23"/>
        <end position="78"/>
    </location>
</feature>
<keyword evidence="1" id="KW-0732">Signal</keyword>
<accession>A0A423VM88</accession>
<sequence length="78" mass="7855">MFAKTVLSLAAAVAVFTAQAQGFVAPKVDIASSPYYACNCPNNCNYGEGHSCKYFGGASSSNTVGGACAYVGGTLTCV</sequence>
<name>A0A423VM88_CYTCH</name>
<dbReference type="AlphaFoldDB" id="A0A423VM88"/>
<reference evidence="2 3" key="1">
    <citation type="submission" date="2015-09" db="EMBL/GenBank/DDBJ databases">
        <title>Host preference determinants of Valsa canker pathogens revealed by comparative genomics.</title>
        <authorList>
            <person name="Yin Z."/>
            <person name="Huang L."/>
        </authorList>
    </citation>
    <scope>NUCLEOTIDE SEQUENCE [LARGE SCALE GENOMIC DNA]</scope>
    <source>
        <strain evidence="2 3">YSFL</strain>
    </source>
</reference>
<protein>
    <submittedName>
        <fullName evidence="2">Uncharacterized protein</fullName>
    </submittedName>
</protein>
<evidence type="ECO:0000313" key="2">
    <source>
        <dbReference type="EMBL" id="ROV92079.1"/>
    </source>
</evidence>
<dbReference type="EMBL" id="LJZO01000039">
    <property type="protein sequence ID" value="ROV92079.1"/>
    <property type="molecule type" value="Genomic_DNA"/>
</dbReference>
<comment type="caution">
    <text evidence="2">The sequence shown here is derived from an EMBL/GenBank/DDBJ whole genome shotgun (WGS) entry which is preliminary data.</text>
</comment>
<evidence type="ECO:0000313" key="3">
    <source>
        <dbReference type="Proteomes" id="UP000284375"/>
    </source>
</evidence>
<keyword evidence="3" id="KW-1185">Reference proteome</keyword>
<organism evidence="2 3">
    <name type="scientific">Cytospora chrysosperma</name>
    <name type="common">Cytospora canker fungus</name>
    <name type="synonym">Sphaeria chrysosperma</name>
    <dbReference type="NCBI Taxonomy" id="252740"/>
    <lineage>
        <taxon>Eukaryota</taxon>
        <taxon>Fungi</taxon>
        <taxon>Dikarya</taxon>
        <taxon>Ascomycota</taxon>
        <taxon>Pezizomycotina</taxon>
        <taxon>Sordariomycetes</taxon>
        <taxon>Sordariomycetidae</taxon>
        <taxon>Diaporthales</taxon>
        <taxon>Cytosporaceae</taxon>
        <taxon>Cytospora</taxon>
    </lineage>
</organism>
<gene>
    <name evidence="2" type="ORF">VSDG_07575</name>
</gene>
<dbReference type="Proteomes" id="UP000284375">
    <property type="component" value="Unassembled WGS sequence"/>
</dbReference>
<feature type="signal peptide" evidence="1">
    <location>
        <begin position="1"/>
        <end position="22"/>
    </location>
</feature>
<evidence type="ECO:0000256" key="1">
    <source>
        <dbReference type="SAM" id="SignalP"/>
    </source>
</evidence>
<proteinExistence type="predicted"/>